<keyword evidence="31" id="KW-1185">Reference proteome</keyword>
<feature type="domain" description="ERAP1-like C-terminal" evidence="28">
    <location>
        <begin position="582"/>
        <end position="897"/>
    </location>
</feature>
<evidence type="ECO:0000256" key="21">
    <source>
        <dbReference type="ARBA" id="ARBA00023288"/>
    </source>
</evidence>
<evidence type="ECO:0000256" key="7">
    <source>
        <dbReference type="ARBA" id="ARBA00022475"/>
    </source>
</evidence>
<evidence type="ECO:0000256" key="9">
    <source>
        <dbReference type="ARBA" id="ARBA00022670"/>
    </source>
</evidence>
<dbReference type="FunFam" id="1.25.50.20:FF:000001">
    <property type="entry name" value="Aminopeptidase"/>
    <property type="match status" value="2"/>
</dbReference>
<keyword evidence="14 23" id="KW-0862">Zinc</keyword>
<dbReference type="FunFam" id="2.60.40.1910:FF:000008">
    <property type="entry name" value="Aminopeptidase"/>
    <property type="match status" value="2"/>
</dbReference>
<evidence type="ECO:0000256" key="17">
    <source>
        <dbReference type="ARBA" id="ARBA00023049"/>
    </source>
</evidence>
<dbReference type="GO" id="GO:0005615">
    <property type="term" value="C:extracellular space"/>
    <property type="evidence" value="ECO:0007669"/>
    <property type="project" value="TreeGrafter"/>
</dbReference>
<feature type="signal peptide" evidence="26">
    <location>
        <begin position="1"/>
        <end position="27"/>
    </location>
</feature>
<dbReference type="FunFam" id="2.60.40.1730:FF:000012">
    <property type="entry name" value="Aminopeptidase N"/>
    <property type="match status" value="1"/>
</dbReference>
<evidence type="ECO:0000313" key="31">
    <source>
        <dbReference type="Proteomes" id="UP001378592"/>
    </source>
</evidence>
<reference evidence="30 31" key="1">
    <citation type="submission" date="2024-03" db="EMBL/GenBank/DDBJ databases">
        <title>The genome assembly and annotation of the cricket Gryllus longicercus Weissman &amp; Gray.</title>
        <authorList>
            <person name="Szrajer S."/>
            <person name="Gray D."/>
            <person name="Ylla G."/>
        </authorList>
    </citation>
    <scope>NUCLEOTIDE SEQUENCE [LARGE SCALE GENOMIC DNA]</scope>
    <source>
        <strain evidence="30">DAG 2021-001</strain>
        <tissue evidence="30">Whole body minus gut</tissue>
    </source>
</reference>
<dbReference type="PRINTS" id="PR00756">
    <property type="entry name" value="ALADIPTASE"/>
</dbReference>
<dbReference type="Gene3D" id="1.10.390.10">
    <property type="entry name" value="Neutral Protease Domain 2"/>
    <property type="match status" value="2"/>
</dbReference>
<evidence type="ECO:0000259" key="27">
    <source>
        <dbReference type="Pfam" id="PF01433"/>
    </source>
</evidence>
<dbReference type="Pfam" id="PF01433">
    <property type="entry name" value="Peptidase_M1"/>
    <property type="match status" value="2"/>
</dbReference>
<dbReference type="GO" id="GO:0008270">
    <property type="term" value="F:zinc ion binding"/>
    <property type="evidence" value="ECO:0007669"/>
    <property type="project" value="InterPro"/>
</dbReference>
<dbReference type="InterPro" id="IPR014782">
    <property type="entry name" value="Peptidase_M1_dom"/>
</dbReference>
<keyword evidence="8" id="KW-0336">GPI-anchor</keyword>
<evidence type="ECO:0000256" key="22">
    <source>
        <dbReference type="PIRSR" id="PIRSR634016-1"/>
    </source>
</evidence>
<dbReference type="CDD" id="cd09601">
    <property type="entry name" value="M1_APN-Q_like"/>
    <property type="match status" value="2"/>
</dbReference>
<dbReference type="PANTHER" id="PTHR11533:SF301">
    <property type="entry name" value="AMINOPEPTIDASE"/>
    <property type="match status" value="1"/>
</dbReference>
<keyword evidence="15" id="KW-0735">Signal-anchor</keyword>
<keyword evidence="17" id="KW-0482">Metalloprotease</keyword>
<keyword evidence="12 26" id="KW-0732">Signal</keyword>
<feature type="domain" description="ERAP1-like C-terminal" evidence="28">
    <location>
        <begin position="1460"/>
        <end position="1761"/>
    </location>
</feature>
<organism evidence="30 31">
    <name type="scientific">Gryllus longicercus</name>
    <dbReference type="NCBI Taxonomy" id="2509291"/>
    <lineage>
        <taxon>Eukaryota</taxon>
        <taxon>Metazoa</taxon>
        <taxon>Ecdysozoa</taxon>
        <taxon>Arthropoda</taxon>
        <taxon>Hexapoda</taxon>
        <taxon>Insecta</taxon>
        <taxon>Pterygota</taxon>
        <taxon>Neoptera</taxon>
        <taxon>Polyneoptera</taxon>
        <taxon>Orthoptera</taxon>
        <taxon>Ensifera</taxon>
        <taxon>Gryllidea</taxon>
        <taxon>Grylloidea</taxon>
        <taxon>Gryllidae</taxon>
        <taxon>Gryllinae</taxon>
        <taxon>Gryllus</taxon>
    </lineage>
</organism>
<dbReference type="PANTHER" id="PTHR11533">
    <property type="entry name" value="PROTEASE M1 ZINC METALLOPROTEASE"/>
    <property type="match status" value="1"/>
</dbReference>
<dbReference type="InterPro" id="IPR050344">
    <property type="entry name" value="Peptidase_M1_aminopeptidases"/>
</dbReference>
<dbReference type="InterPro" id="IPR027268">
    <property type="entry name" value="Peptidase_M4/M1_CTD_sf"/>
</dbReference>
<evidence type="ECO:0000256" key="18">
    <source>
        <dbReference type="ARBA" id="ARBA00023136"/>
    </source>
</evidence>
<evidence type="ECO:0000256" key="10">
    <source>
        <dbReference type="ARBA" id="ARBA00022692"/>
    </source>
</evidence>
<evidence type="ECO:0000259" key="29">
    <source>
        <dbReference type="Pfam" id="PF17900"/>
    </source>
</evidence>
<comment type="subcellular location">
    <subcellularLocation>
        <location evidence="3">Cell membrane</location>
        <topology evidence="3">Lipid-anchor</topology>
        <topology evidence="3">GPI-anchor</topology>
    </subcellularLocation>
    <subcellularLocation>
        <location evidence="2">Membrane</location>
        <topology evidence="2">Single-pass type II membrane protein</topology>
    </subcellularLocation>
</comment>
<proteinExistence type="inferred from homology"/>
<evidence type="ECO:0000256" key="2">
    <source>
        <dbReference type="ARBA" id="ARBA00004606"/>
    </source>
</evidence>
<feature type="region of interest" description="Disordered" evidence="25">
    <location>
        <begin position="1796"/>
        <end position="1932"/>
    </location>
</feature>
<evidence type="ECO:0000256" key="23">
    <source>
        <dbReference type="PIRSR" id="PIRSR634016-3"/>
    </source>
</evidence>
<keyword evidence="10" id="KW-0812">Transmembrane</keyword>
<keyword evidence="7" id="KW-1003">Cell membrane</keyword>
<feature type="binding site" evidence="23">
    <location>
        <position position="352"/>
    </location>
    <ligand>
        <name>Zn(2+)</name>
        <dbReference type="ChEBI" id="CHEBI:29105"/>
        <note>catalytic</note>
    </ligand>
</feature>
<dbReference type="InterPro" id="IPR042097">
    <property type="entry name" value="Aminopeptidase_N-like_N_sf"/>
</dbReference>
<comment type="similarity">
    <text evidence="4">Belongs to the peptidase M1 family.</text>
</comment>
<feature type="compositionally biased region" description="Low complexity" evidence="25">
    <location>
        <begin position="1798"/>
        <end position="1932"/>
    </location>
</feature>
<evidence type="ECO:0000256" key="20">
    <source>
        <dbReference type="ARBA" id="ARBA00023180"/>
    </source>
</evidence>
<name>A0AAN9VCA6_9ORTH</name>
<dbReference type="Pfam" id="PF17900">
    <property type="entry name" value="Peptidase_M1_N"/>
    <property type="match status" value="2"/>
</dbReference>
<evidence type="ECO:0000256" key="1">
    <source>
        <dbReference type="ARBA" id="ARBA00000098"/>
    </source>
</evidence>
<comment type="catalytic activity">
    <reaction evidence="1">
        <text>Release of an N-terminal amino acid, Xaa-|-Yaa- from a peptide, amide or arylamide. Xaa is preferably Ala, but may be most amino acids including Pro (slow action). When a terminal hydrophobic residue is followed by a prolyl residue, the two may be released as an intact Xaa-Pro dipeptide.</text>
        <dbReference type="EC" id="3.4.11.2"/>
    </reaction>
</comment>
<keyword evidence="11 23" id="KW-0479">Metal-binding</keyword>
<dbReference type="FunFam" id="1.10.390.10:FF:000019">
    <property type="entry name" value="Aminopeptidase"/>
    <property type="match status" value="2"/>
</dbReference>
<dbReference type="GO" id="GO:0043171">
    <property type="term" value="P:peptide catabolic process"/>
    <property type="evidence" value="ECO:0007669"/>
    <property type="project" value="TreeGrafter"/>
</dbReference>
<dbReference type="GO" id="GO:0070006">
    <property type="term" value="F:metalloaminopeptidase activity"/>
    <property type="evidence" value="ECO:0007669"/>
    <property type="project" value="TreeGrafter"/>
</dbReference>
<dbReference type="EC" id="3.4.11.2" evidence="5"/>
<evidence type="ECO:0000256" key="4">
    <source>
        <dbReference type="ARBA" id="ARBA00010136"/>
    </source>
</evidence>
<feature type="active site" description="Proton acceptor" evidence="22">
    <location>
        <position position="353"/>
    </location>
</feature>
<evidence type="ECO:0000256" key="5">
    <source>
        <dbReference type="ARBA" id="ARBA00012564"/>
    </source>
</evidence>
<feature type="domain" description="Aminopeptidase N-like N-terminal" evidence="29">
    <location>
        <begin position="54"/>
        <end position="238"/>
    </location>
</feature>
<keyword evidence="20" id="KW-0325">Glycoprotein</keyword>
<dbReference type="InterPro" id="IPR024571">
    <property type="entry name" value="ERAP1-like_C_dom"/>
</dbReference>
<comment type="cofactor">
    <cofactor evidence="23">
        <name>Zn(2+)</name>
        <dbReference type="ChEBI" id="CHEBI:29105"/>
    </cofactor>
    <text evidence="23">Binds 1 zinc ion per subunit.</text>
</comment>
<keyword evidence="19" id="KW-1015">Disulfide bond</keyword>
<comment type="caution">
    <text evidence="30">The sequence shown here is derived from an EMBL/GenBank/DDBJ whole genome shotgun (WGS) entry which is preliminary data.</text>
</comment>
<feature type="site" description="Transition state stabilizer" evidence="24">
    <location>
        <position position="438"/>
    </location>
</feature>
<dbReference type="InterPro" id="IPR034016">
    <property type="entry name" value="M1_APN-typ"/>
</dbReference>
<feature type="domain" description="Peptidase M1 membrane alanine aminopeptidase" evidence="27">
    <location>
        <begin position="275"/>
        <end position="503"/>
    </location>
</feature>
<dbReference type="GO" id="GO:0005886">
    <property type="term" value="C:plasma membrane"/>
    <property type="evidence" value="ECO:0007669"/>
    <property type="project" value="UniProtKB-SubCell"/>
</dbReference>
<sequence length="1948" mass="220655">MATLDSSPPLAFRVLFLVVSGAALGSALSPLASESRSTAVRVDDPHRLQRSVLPEQYRLVVEPDLDNEVFRGRVEIDVEVVEATNTISLHAEGLANIQVTVTRKGSSEEKIELVVVPRDQFEMIDIVLSQNLQVNERYVIALDYEGKLRDDMYGFYVSKYYDNNVEKKLAATHFQATHARKAFPCFDEPGFKARFQVTVVTPPGYHCLSNMPVDSENELSGNRKEFRFQNSLKMSTYLLAFVVSDFVFNGDGNSEPEEVIFKTWTRPDAVAQTKYSLTVSRRMLKVLEEYTGISFIDKTQLPPLDKIDQVAIPDFSAGAMENWGLVTYRETALLYNDGSADAKMFVAIVIAHELSHMWFGNLVTTHWWGATWLNEGFARYFQYYVTDKVEADWRMWDQFVVDQHQMVFALDSVQTANALTHQVSTPAEASASFGSITYNKGASILRMISYTIGPTYFQQALQNYLHLHKYETVVPQNLFDSLKPYAGAAKLSDDDFDNFLKSWTEQPGFPVINVIRNYDSKTVTVSQKRFLFKGEGSQLYYVPITWTMEGRSFEIWRPNNYLTPQNPVMDLDGVVWPSERSWVIFNVQETGYYRVNYDTRNWNLISTFLNNIDKSISDIHVLNRAQLLDDAFNLARANQLSYEIVFDLAGYLVREYDYIPWSSALTALSHLNLMLGNDIRYPIFKRYGLRLLDRIFDRFNLNVPERHDEKLLLNKIATWACALGHQKCLDTAANMLRLHIEEGTSVHPDLRSVVYCYGIHSGNDNYWDIMWEEYKKSQDAVEQGLILAGLGCSSKENRLRTLLEYSISGNAIRKQDASSAFAAVYSNPWGVDVALEFLEENFDSILIQYGSMRSINSIVTGIAGRLTKEQQKKKLETFIQQYQDQLGDAGKSALEAVEENLEWINAHQDGIFTILQNIEYKQHRLPEWVTPLNYTLWLEPNIPQGTFIGEVMIYVVAHAPTDKIILHSQGVHSSNVVVLDRSNRLFENLWQSHTYDENLEFLTLYLRTTLIPNGIYSIDLKFSGTLRDDMYGFYLSTYIDDNGENTTLAATQFQATYARRAFPCFDEPHFKAQFAVTVRTPAFYHALGNMPVWYTRVWDNYTSEVIFHTTPYMSTYLLAIVVSDFRYIEDKISSNDLVFRTWARRNAIKWADYSIQVSRPLLEALETITGIAYIDDGQEHHFDKVDQVALPDFSAGAMENWGLVTYRESMLLFNDGTASARKGIATVIAHELTHMWFGNLVTTRWWDATWLNEGFAQYFQFYATSLVKPAWRLMEQFVVDHHQAVMGADALPTSAALTSPAHTPAQVSARFGSITYSKGASILRMLCSVMGEQNFRDALRTYLDANRYSTTTPSKLFTHLIDKSGNTALDSVSFEKLLVSWTEQSGFPVVKVERNYETNSAVLFQTRFLLKSQTPPVSTLYYVPLTWVGPGGDFTDTAPKAYLAQEQTRTVTGMPEPQQWVIFNVQETGFYRVNYDDTNWRLLSAHLQDPSQPLDGVHVLNRAQLLDDAFNLARAGQLDYAVAFDLADYLQRETDFIPWASALAAFSYLQRMLVRNDRYPVFEAYVRSLLEERYEHFGFRDREGHIDKLFLNRVSAWACSLQHPPCTRAARTALDAFLQGEEVPADLRSVVYCYGVRHSPKESWYDLLERYEKSRDSAERALLMAGLACSHDEDLLNELLGYSIQGTFIRKQDAASVFSSVYSNSVGVEVALNFLDEHFDQVEEYYGSMGAINNIVVGISGRLTTQDQRDKMERFIENHNDDLGTIAVAAIATIDENLEWLQVHEDIILNTLSERMTTTEPSTTQSPTEPSTSQSSTEPSTTQSPTEPSTTQSSTEPSTTQTPTEPSTTQSPTEPSTTQSPTEPSTSQSSTDPSTTQSPTEPSTTQSSTEPSTTQSPTEPSTTQSPTEPSTTQSPTEPSTPSTTTDDAGSLRATVLAVLTLVLAVRML</sequence>
<keyword evidence="13" id="KW-0378">Hydrolase</keyword>
<keyword evidence="18" id="KW-0472">Membrane</keyword>
<evidence type="ECO:0000256" key="16">
    <source>
        <dbReference type="ARBA" id="ARBA00022989"/>
    </source>
</evidence>
<dbReference type="InterPro" id="IPR001930">
    <property type="entry name" value="Peptidase_M1"/>
</dbReference>
<dbReference type="GO" id="GO:0042277">
    <property type="term" value="F:peptide binding"/>
    <property type="evidence" value="ECO:0007669"/>
    <property type="project" value="TreeGrafter"/>
</dbReference>
<dbReference type="SUPFAM" id="SSF63737">
    <property type="entry name" value="Leukotriene A4 hydrolase N-terminal domain"/>
    <property type="match status" value="2"/>
</dbReference>
<evidence type="ECO:0000256" key="15">
    <source>
        <dbReference type="ARBA" id="ARBA00022968"/>
    </source>
</evidence>
<evidence type="ECO:0000256" key="25">
    <source>
        <dbReference type="SAM" id="MobiDB-lite"/>
    </source>
</evidence>
<keyword evidence="9" id="KW-0645">Protease</keyword>
<dbReference type="GO" id="GO:0006508">
    <property type="term" value="P:proteolysis"/>
    <property type="evidence" value="ECO:0007669"/>
    <property type="project" value="UniProtKB-KW"/>
</dbReference>
<evidence type="ECO:0000256" key="24">
    <source>
        <dbReference type="PIRSR" id="PIRSR634016-4"/>
    </source>
</evidence>
<keyword evidence="16" id="KW-1133">Transmembrane helix</keyword>
<evidence type="ECO:0000256" key="3">
    <source>
        <dbReference type="ARBA" id="ARBA00004609"/>
    </source>
</evidence>
<feature type="chain" id="PRO_5042889107" description="Aminopeptidase N" evidence="26">
    <location>
        <begin position="28"/>
        <end position="1948"/>
    </location>
</feature>
<feature type="binding site" evidence="23">
    <location>
        <position position="356"/>
    </location>
    <ligand>
        <name>Zn(2+)</name>
        <dbReference type="ChEBI" id="CHEBI:29105"/>
        <note>catalytic</note>
    </ligand>
</feature>
<dbReference type="SUPFAM" id="SSF55486">
    <property type="entry name" value="Metalloproteases ('zincins'), catalytic domain"/>
    <property type="match status" value="2"/>
</dbReference>
<evidence type="ECO:0000256" key="12">
    <source>
        <dbReference type="ARBA" id="ARBA00022729"/>
    </source>
</evidence>
<evidence type="ECO:0000256" key="11">
    <source>
        <dbReference type="ARBA" id="ARBA00022723"/>
    </source>
</evidence>
<dbReference type="Gene3D" id="1.25.50.20">
    <property type="match status" value="2"/>
</dbReference>
<dbReference type="Gene3D" id="2.60.40.1910">
    <property type="match status" value="2"/>
</dbReference>
<protein>
    <recommendedName>
        <fullName evidence="6">Aminopeptidase N</fullName>
        <ecNumber evidence="5">3.4.11.2</ecNumber>
    </recommendedName>
</protein>
<evidence type="ECO:0000256" key="26">
    <source>
        <dbReference type="SAM" id="SignalP"/>
    </source>
</evidence>
<keyword evidence="21" id="KW-0449">Lipoprotein</keyword>
<accession>A0AAN9VCA6</accession>
<evidence type="ECO:0000256" key="19">
    <source>
        <dbReference type="ARBA" id="ARBA00023157"/>
    </source>
</evidence>
<feature type="binding site" evidence="23">
    <location>
        <position position="375"/>
    </location>
    <ligand>
        <name>Zn(2+)</name>
        <dbReference type="ChEBI" id="CHEBI:29105"/>
        <note>catalytic</note>
    </ligand>
</feature>
<gene>
    <name evidence="30" type="ORF">R5R35_013593</name>
</gene>
<dbReference type="GO" id="GO:0016285">
    <property type="term" value="F:alanyl aminopeptidase activity"/>
    <property type="evidence" value="ECO:0007669"/>
    <property type="project" value="UniProtKB-EC"/>
</dbReference>
<evidence type="ECO:0000256" key="13">
    <source>
        <dbReference type="ARBA" id="ARBA00022801"/>
    </source>
</evidence>
<feature type="domain" description="Aminopeptidase N-like N-terminal" evidence="29">
    <location>
        <begin position="931"/>
        <end position="1117"/>
    </location>
</feature>
<dbReference type="Gene3D" id="2.60.40.1730">
    <property type="entry name" value="tricorn interacting facor f3 domain"/>
    <property type="match status" value="2"/>
</dbReference>
<feature type="domain" description="Peptidase M1 membrane alanine aminopeptidase" evidence="27">
    <location>
        <begin position="1179"/>
        <end position="1369"/>
    </location>
</feature>
<dbReference type="GO" id="GO:0098552">
    <property type="term" value="C:side of membrane"/>
    <property type="evidence" value="ECO:0007669"/>
    <property type="project" value="UniProtKB-KW"/>
</dbReference>
<evidence type="ECO:0000256" key="6">
    <source>
        <dbReference type="ARBA" id="ARBA00015611"/>
    </source>
</evidence>
<evidence type="ECO:0000256" key="14">
    <source>
        <dbReference type="ARBA" id="ARBA00022833"/>
    </source>
</evidence>
<evidence type="ECO:0000313" key="30">
    <source>
        <dbReference type="EMBL" id="KAK7793610.1"/>
    </source>
</evidence>
<evidence type="ECO:0000256" key="8">
    <source>
        <dbReference type="ARBA" id="ARBA00022622"/>
    </source>
</evidence>
<dbReference type="InterPro" id="IPR045357">
    <property type="entry name" value="Aminopeptidase_N-like_N"/>
</dbReference>
<dbReference type="Pfam" id="PF11838">
    <property type="entry name" value="ERAP1_C"/>
    <property type="match status" value="2"/>
</dbReference>
<dbReference type="FunFam" id="2.60.40.1730:FF:000001">
    <property type="entry name" value="Leucyl-cystinyl aminopeptidase"/>
    <property type="match status" value="1"/>
</dbReference>
<evidence type="ECO:0000259" key="28">
    <source>
        <dbReference type="Pfam" id="PF11838"/>
    </source>
</evidence>
<dbReference type="Proteomes" id="UP001378592">
    <property type="component" value="Unassembled WGS sequence"/>
</dbReference>
<dbReference type="GO" id="GO:0005737">
    <property type="term" value="C:cytoplasm"/>
    <property type="evidence" value="ECO:0007669"/>
    <property type="project" value="TreeGrafter"/>
</dbReference>
<dbReference type="EMBL" id="JAZDUA010000370">
    <property type="protein sequence ID" value="KAK7793610.1"/>
    <property type="molecule type" value="Genomic_DNA"/>
</dbReference>